<dbReference type="GO" id="GO:0000160">
    <property type="term" value="P:phosphorelay signal transduction system"/>
    <property type="evidence" value="ECO:0007669"/>
    <property type="project" value="InterPro"/>
</dbReference>
<dbReference type="Gene3D" id="3.40.50.2300">
    <property type="match status" value="1"/>
</dbReference>
<feature type="domain" description="Response regulatory" evidence="1">
    <location>
        <begin position="53"/>
        <end position="172"/>
    </location>
</feature>
<protein>
    <submittedName>
        <fullName evidence="2">Unannotated protein</fullName>
    </submittedName>
</protein>
<dbReference type="PROSITE" id="PS50110">
    <property type="entry name" value="RESPONSE_REGULATORY"/>
    <property type="match status" value="1"/>
</dbReference>
<organism evidence="2">
    <name type="scientific">freshwater metagenome</name>
    <dbReference type="NCBI Taxonomy" id="449393"/>
    <lineage>
        <taxon>unclassified sequences</taxon>
        <taxon>metagenomes</taxon>
        <taxon>ecological metagenomes</taxon>
    </lineage>
</organism>
<gene>
    <name evidence="2" type="ORF">UFOPK3770_01162</name>
</gene>
<dbReference type="InterPro" id="IPR011006">
    <property type="entry name" value="CheY-like_superfamily"/>
</dbReference>
<dbReference type="EMBL" id="CAESAJ010000160">
    <property type="protein sequence ID" value="CAB4343275.1"/>
    <property type="molecule type" value="Genomic_DNA"/>
</dbReference>
<dbReference type="AlphaFoldDB" id="A0A6J5ZLT0"/>
<proteinExistence type="predicted"/>
<name>A0A6J5ZLT0_9ZZZZ</name>
<sequence length="178" mass="18831">MSHFIRACPTPTAGSLGATATATATAVVGWDRLVTIAGRWATIEGVSTDRVLKVLIYSDDSTVRHSVRVSLGNQPAADVVEVDYLECATEPAVVAAMDKKRFDLVILDGEAVPSGGLGITRALKDEIFNCPPILVIVGRDADKWLATWSGADAIIMHPIDPRALVKAALDVLDAHSVS</sequence>
<dbReference type="InterPro" id="IPR001789">
    <property type="entry name" value="Sig_transdc_resp-reg_receiver"/>
</dbReference>
<evidence type="ECO:0000313" key="2">
    <source>
        <dbReference type="EMBL" id="CAB4343275.1"/>
    </source>
</evidence>
<reference evidence="2" key="1">
    <citation type="submission" date="2020-05" db="EMBL/GenBank/DDBJ databases">
        <authorList>
            <person name="Chiriac C."/>
            <person name="Salcher M."/>
            <person name="Ghai R."/>
            <person name="Kavagutti S V."/>
        </authorList>
    </citation>
    <scope>NUCLEOTIDE SEQUENCE</scope>
</reference>
<evidence type="ECO:0000259" key="1">
    <source>
        <dbReference type="PROSITE" id="PS50110"/>
    </source>
</evidence>
<dbReference type="SMART" id="SM00448">
    <property type="entry name" value="REC"/>
    <property type="match status" value="1"/>
</dbReference>
<dbReference type="SUPFAM" id="SSF52172">
    <property type="entry name" value="CheY-like"/>
    <property type="match status" value="1"/>
</dbReference>
<accession>A0A6J5ZLT0</accession>